<sequence>MSSEAADRSAEQPGQPVGPPACVHCRSGGWAAGAEAVEPATWAGRAVVLPVGRLHAVADDGVLTGQARCGAPVALLDPSVFGWPDAGTVQWPLCWNCLALTR</sequence>
<evidence type="ECO:0000313" key="2">
    <source>
        <dbReference type="EMBL" id="NYJ08580.1"/>
    </source>
</evidence>
<evidence type="ECO:0000256" key="1">
    <source>
        <dbReference type="SAM" id="MobiDB-lite"/>
    </source>
</evidence>
<dbReference type="AlphaFoldDB" id="A0A853CLE2"/>
<evidence type="ECO:0000313" key="3">
    <source>
        <dbReference type="Proteomes" id="UP000541969"/>
    </source>
</evidence>
<organism evidence="2 3">
    <name type="scientific">Petropleomorpha daqingensis</name>
    <dbReference type="NCBI Taxonomy" id="2026353"/>
    <lineage>
        <taxon>Bacteria</taxon>
        <taxon>Bacillati</taxon>
        <taxon>Actinomycetota</taxon>
        <taxon>Actinomycetes</taxon>
        <taxon>Geodermatophilales</taxon>
        <taxon>Geodermatophilaceae</taxon>
        <taxon>Petropleomorpha</taxon>
    </lineage>
</organism>
<gene>
    <name evidence="2" type="ORF">GGQ55_004858</name>
</gene>
<accession>A0A853CLE2</accession>
<feature type="region of interest" description="Disordered" evidence="1">
    <location>
        <begin position="1"/>
        <end position="20"/>
    </location>
</feature>
<feature type="compositionally biased region" description="Basic and acidic residues" evidence="1">
    <location>
        <begin position="1"/>
        <end position="10"/>
    </location>
</feature>
<dbReference type="RefSeq" id="WP_218861163.1">
    <property type="nucleotide sequence ID" value="NZ_JACBZT010000001.1"/>
</dbReference>
<protein>
    <submittedName>
        <fullName evidence="2">Uncharacterized protein</fullName>
    </submittedName>
</protein>
<comment type="caution">
    <text evidence="2">The sequence shown here is derived from an EMBL/GenBank/DDBJ whole genome shotgun (WGS) entry which is preliminary data.</text>
</comment>
<keyword evidence="3" id="KW-1185">Reference proteome</keyword>
<name>A0A853CLE2_9ACTN</name>
<proteinExistence type="predicted"/>
<dbReference type="EMBL" id="JACBZT010000001">
    <property type="protein sequence ID" value="NYJ08580.1"/>
    <property type="molecule type" value="Genomic_DNA"/>
</dbReference>
<reference evidence="2 3" key="1">
    <citation type="submission" date="2020-07" db="EMBL/GenBank/DDBJ databases">
        <title>Sequencing the genomes of 1000 actinobacteria strains.</title>
        <authorList>
            <person name="Klenk H.-P."/>
        </authorList>
    </citation>
    <scope>NUCLEOTIDE SEQUENCE [LARGE SCALE GENOMIC DNA]</scope>
    <source>
        <strain evidence="2 3">DSM 104001</strain>
    </source>
</reference>
<dbReference type="Proteomes" id="UP000541969">
    <property type="component" value="Unassembled WGS sequence"/>
</dbReference>